<evidence type="ECO:0000256" key="11">
    <source>
        <dbReference type="PROSITE-ProRule" id="PRU10141"/>
    </source>
</evidence>
<evidence type="ECO:0000256" key="5">
    <source>
        <dbReference type="ARBA" id="ARBA00022679"/>
    </source>
</evidence>
<dbReference type="OrthoDB" id="10252171at2759"/>
<gene>
    <name evidence="14" type="ORF">HIM_09930</name>
</gene>
<dbReference type="InterPro" id="IPR008271">
    <property type="entry name" value="Ser/Thr_kinase_AS"/>
</dbReference>
<keyword evidence="15" id="KW-1185">Reference proteome</keyword>
<feature type="binding site" evidence="11">
    <location>
        <position position="263"/>
    </location>
    <ligand>
        <name>ATP</name>
        <dbReference type="ChEBI" id="CHEBI:30616"/>
    </ligand>
</feature>
<evidence type="ECO:0000256" key="10">
    <source>
        <dbReference type="ARBA" id="ARBA00048679"/>
    </source>
</evidence>
<dbReference type="PANTHER" id="PTHR43671:SF98">
    <property type="entry name" value="SERINE_THREONINE-PROTEIN KINASE NEK11"/>
    <property type="match status" value="1"/>
</dbReference>
<evidence type="ECO:0000256" key="1">
    <source>
        <dbReference type="ARBA" id="ARBA00005575"/>
    </source>
</evidence>
<evidence type="ECO:0000259" key="13">
    <source>
        <dbReference type="PROSITE" id="PS50011"/>
    </source>
</evidence>
<sequence length="734" mass="81024">MEDTDLFARIYPVLNIGNPALKAIEASALYVAPQLLPPKAIHSRSDRESTRSPEPLNGPELSAYHYLPCLELRFSRAPPTSRGFVFGCGPTSDVVLDNIPGISHHHFSLTFDQERRLIVRDWGSLVGTEVTYDGEGGGLRSNFQWIVGGHRVPKKKKSIIVTAHTMISFQIVAFCYDVKNQAYIDSVNRFCRGTAMAEDLLDHLNLPDRETERPTSAHTPIQEAIHLRKRLGQGSFGVVTHSWNVSDGSEYALKEPPAKAIRKQTINVDAWTREAGIMKPLSHDHIVKLYEYFLTPYPRLHLEYMPEGSLDDQQNVSADEALSILRQCLSALTYLHGQQPPIVHRDIKPGNILVQHRFPGDIHVKFGDFGLSRDSCDLSTICGSRPYLAPEVYQSLQHVNSGGTQRRSYTPAVDIWSLGVVVYELMCQLPKYTEDYVFGGTTWCTKVINGFERDRKQRPSELRQFLLSAMVVLSPQSRCSARDCHAQATLLSEATEDGCQTPTPSTTGSQAELPTLRSSPETYIAKDRASMPWPRSIMDSHATGSSDAGRYIRSDAPPPPTLSLAFGASQKTTSVRKTHRLSWSSSAERRTKRRQSHSQSESASQDQPELAHFLDDYSQNPLNSLYVGSALASQARQDVSSSWARQSLHGLTPQTQPGTDAETVGGSGRDPAQGRSSAPRIDDDNGHCAEGDASSGDRDAVSAQGPSADADEETVTAAILLQAMHQVTREYGEM</sequence>
<accession>A0A0F7ZXG0</accession>
<dbReference type="CDD" id="cd00060">
    <property type="entry name" value="FHA"/>
    <property type="match status" value="1"/>
</dbReference>
<dbReference type="Gene3D" id="1.10.510.10">
    <property type="entry name" value="Transferase(Phosphotransferase) domain 1"/>
    <property type="match status" value="1"/>
</dbReference>
<evidence type="ECO:0000256" key="8">
    <source>
        <dbReference type="ARBA" id="ARBA00022840"/>
    </source>
</evidence>
<feature type="compositionally biased region" description="Polar residues" evidence="12">
    <location>
        <begin position="498"/>
        <end position="521"/>
    </location>
</feature>
<keyword evidence="4" id="KW-0723">Serine/threonine-protein kinase</keyword>
<dbReference type="PROSITE" id="PS00108">
    <property type="entry name" value="PROTEIN_KINASE_ST"/>
    <property type="match status" value="1"/>
</dbReference>
<dbReference type="InterPro" id="IPR008984">
    <property type="entry name" value="SMAD_FHA_dom_sf"/>
</dbReference>
<evidence type="ECO:0000256" key="2">
    <source>
        <dbReference type="ARBA" id="ARBA00010886"/>
    </source>
</evidence>
<protein>
    <recommendedName>
        <fullName evidence="3">non-specific serine/threonine protein kinase</fullName>
        <ecNumber evidence="3">2.7.11.1</ecNumber>
    </recommendedName>
</protein>
<dbReference type="AlphaFoldDB" id="A0A0F7ZXG0"/>
<dbReference type="InterPro" id="IPR050660">
    <property type="entry name" value="NEK_Ser/Thr_kinase"/>
</dbReference>
<evidence type="ECO:0000256" key="6">
    <source>
        <dbReference type="ARBA" id="ARBA00022741"/>
    </source>
</evidence>
<feature type="compositionally biased region" description="Polar residues" evidence="12">
    <location>
        <begin position="597"/>
        <end position="607"/>
    </location>
</feature>
<dbReference type="EC" id="2.7.11.1" evidence="3"/>
<keyword evidence="8 11" id="KW-0067">ATP-binding</keyword>
<dbReference type="SUPFAM" id="SSF49879">
    <property type="entry name" value="SMAD/FHA domain"/>
    <property type="match status" value="1"/>
</dbReference>
<evidence type="ECO:0000256" key="12">
    <source>
        <dbReference type="SAM" id="MobiDB-lite"/>
    </source>
</evidence>
<dbReference type="InterPro" id="IPR017441">
    <property type="entry name" value="Protein_kinase_ATP_BS"/>
</dbReference>
<dbReference type="InterPro" id="IPR011009">
    <property type="entry name" value="Kinase-like_dom_sf"/>
</dbReference>
<keyword evidence="5" id="KW-0808">Transferase</keyword>
<evidence type="ECO:0000256" key="9">
    <source>
        <dbReference type="ARBA" id="ARBA00047899"/>
    </source>
</evidence>
<evidence type="ECO:0000256" key="3">
    <source>
        <dbReference type="ARBA" id="ARBA00012513"/>
    </source>
</evidence>
<keyword evidence="6 11" id="KW-0547">Nucleotide-binding</keyword>
<evidence type="ECO:0000256" key="4">
    <source>
        <dbReference type="ARBA" id="ARBA00022527"/>
    </source>
</evidence>
<keyword evidence="7" id="KW-0418">Kinase</keyword>
<feature type="region of interest" description="Disordered" evidence="12">
    <location>
        <begin position="648"/>
        <end position="714"/>
    </location>
</feature>
<comment type="similarity">
    <text evidence="2">Belongs to the protein kinase superfamily. NEK Ser/Thr protein kinase family. NIMA subfamily.</text>
</comment>
<dbReference type="Pfam" id="PF00498">
    <property type="entry name" value="FHA"/>
    <property type="match status" value="1"/>
</dbReference>
<feature type="domain" description="Protein kinase" evidence="13">
    <location>
        <begin position="225"/>
        <end position="490"/>
    </location>
</feature>
<dbReference type="EMBL" id="KQ030613">
    <property type="protein sequence ID" value="KJZ70657.1"/>
    <property type="molecule type" value="Genomic_DNA"/>
</dbReference>
<dbReference type="PANTHER" id="PTHR43671">
    <property type="entry name" value="SERINE/THREONINE-PROTEIN KINASE NEK"/>
    <property type="match status" value="1"/>
</dbReference>
<dbReference type="Pfam" id="PF00069">
    <property type="entry name" value="Pkinase"/>
    <property type="match status" value="1"/>
</dbReference>
<dbReference type="SMART" id="SM00220">
    <property type="entry name" value="S_TKc"/>
    <property type="match status" value="1"/>
</dbReference>
<dbReference type="PROSITE" id="PS00107">
    <property type="entry name" value="PROTEIN_KINASE_ATP"/>
    <property type="match status" value="1"/>
</dbReference>
<comment type="catalytic activity">
    <reaction evidence="10">
        <text>L-seryl-[protein] + ATP = O-phospho-L-seryl-[protein] + ADP + H(+)</text>
        <dbReference type="Rhea" id="RHEA:17989"/>
        <dbReference type="Rhea" id="RHEA-COMP:9863"/>
        <dbReference type="Rhea" id="RHEA-COMP:11604"/>
        <dbReference type="ChEBI" id="CHEBI:15378"/>
        <dbReference type="ChEBI" id="CHEBI:29999"/>
        <dbReference type="ChEBI" id="CHEBI:30616"/>
        <dbReference type="ChEBI" id="CHEBI:83421"/>
        <dbReference type="ChEBI" id="CHEBI:456216"/>
        <dbReference type="EC" id="2.7.11.1"/>
    </reaction>
</comment>
<feature type="compositionally biased region" description="Basic and acidic residues" evidence="12">
    <location>
        <begin position="680"/>
        <end position="700"/>
    </location>
</feature>
<dbReference type="GO" id="GO:0005524">
    <property type="term" value="F:ATP binding"/>
    <property type="evidence" value="ECO:0007669"/>
    <property type="project" value="UniProtKB-UniRule"/>
</dbReference>
<dbReference type="Gene3D" id="2.60.200.20">
    <property type="match status" value="1"/>
</dbReference>
<feature type="region of interest" description="Disordered" evidence="12">
    <location>
        <begin position="495"/>
        <end position="608"/>
    </location>
</feature>
<evidence type="ECO:0000256" key="7">
    <source>
        <dbReference type="ARBA" id="ARBA00022777"/>
    </source>
</evidence>
<evidence type="ECO:0000313" key="14">
    <source>
        <dbReference type="EMBL" id="KJZ70657.1"/>
    </source>
</evidence>
<dbReference type="InterPro" id="IPR000719">
    <property type="entry name" value="Prot_kinase_dom"/>
</dbReference>
<comment type="catalytic activity">
    <reaction evidence="9">
        <text>L-threonyl-[protein] + ATP = O-phospho-L-threonyl-[protein] + ADP + H(+)</text>
        <dbReference type="Rhea" id="RHEA:46608"/>
        <dbReference type="Rhea" id="RHEA-COMP:11060"/>
        <dbReference type="Rhea" id="RHEA-COMP:11605"/>
        <dbReference type="ChEBI" id="CHEBI:15378"/>
        <dbReference type="ChEBI" id="CHEBI:30013"/>
        <dbReference type="ChEBI" id="CHEBI:30616"/>
        <dbReference type="ChEBI" id="CHEBI:61977"/>
        <dbReference type="ChEBI" id="CHEBI:456216"/>
        <dbReference type="EC" id="2.7.11.1"/>
    </reaction>
</comment>
<proteinExistence type="inferred from homology"/>
<reference evidence="14 15" key="1">
    <citation type="journal article" date="2014" name="Genome Biol. Evol.">
        <title>Comparative genomics and transcriptomics analyses reveal divergent lifestyle features of nematode endoparasitic fungus Hirsutella minnesotensis.</title>
        <authorList>
            <person name="Lai Y."/>
            <person name="Liu K."/>
            <person name="Zhang X."/>
            <person name="Zhang X."/>
            <person name="Li K."/>
            <person name="Wang N."/>
            <person name="Shu C."/>
            <person name="Wu Y."/>
            <person name="Wang C."/>
            <person name="Bushley K.E."/>
            <person name="Xiang M."/>
            <person name="Liu X."/>
        </authorList>
    </citation>
    <scope>NUCLEOTIDE SEQUENCE [LARGE SCALE GENOMIC DNA]</scope>
    <source>
        <strain evidence="14 15">3608</strain>
    </source>
</reference>
<name>A0A0F7ZXG0_9HYPO</name>
<dbReference type="InterPro" id="IPR000253">
    <property type="entry name" value="FHA_dom"/>
</dbReference>
<dbReference type="Proteomes" id="UP000054481">
    <property type="component" value="Unassembled WGS sequence"/>
</dbReference>
<dbReference type="SUPFAM" id="SSF56112">
    <property type="entry name" value="Protein kinase-like (PK-like)"/>
    <property type="match status" value="1"/>
</dbReference>
<dbReference type="PROSITE" id="PS50011">
    <property type="entry name" value="PROTEIN_KINASE_DOM"/>
    <property type="match status" value="1"/>
</dbReference>
<organism evidence="14 15">
    <name type="scientific">Hirsutella minnesotensis 3608</name>
    <dbReference type="NCBI Taxonomy" id="1043627"/>
    <lineage>
        <taxon>Eukaryota</taxon>
        <taxon>Fungi</taxon>
        <taxon>Dikarya</taxon>
        <taxon>Ascomycota</taxon>
        <taxon>Pezizomycotina</taxon>
        <taxon>Sordariomycetes</taxon>
        <taxon>Hypocreomycetidae</taxon>
        <taxon>Hypocreales</taxon>
        <taxon>Ophiocordycipitaceae</taxon>
        <taxon>Hirsutella</taxon>
    </lineage>
</organism>
<evidence type="ECO:0000313" key="15">
    <source>
        <dbReference type="Proteomes" id="UP000054481"/>
    </source>
</evidence>
<dbReference type="GO" id="GO:0004674">
    <property type="term" value="F:protein serine/threonine kinase activity"/>
    <property type="evidence" value="ECO:0007669"/>
    <property type="project" value="UniProtKB-KW"/>
</dbReference>
<comment type="similarity">
    <text evidence="1">Belongs to the protein kinase superfamily. CAMK Ser/Thr protein kinase family. CHEK2 subfamily.</text>
</comment>